<dbReference type="InterPro" id="IPR036890">
    <property type="entry name" value="HATPase_C_sf"/>
</dbReference>
<dbReference type="Gene3D" id="3.30.565.10">
    <property type="entry name" value="Histidine kinase-like ATPase, C-terminal domain"/>
    <property type="match status" value="1"/>
</dbReference>
<feature type="domain" description="Histidine kinase" evidence="7">
    <location>
        <begin position="623"/>
        <end position="843"/>
    </location>
</feature>
<evidence type="ECO:0000256" key="4">
    <source>
        <dbReference type="ARBA" id="ARBA00022679"/>
    </source>
</evidence>
<dbReference type="RefSeq" id="WP_382388255.1">
    <property type="nucleotide sequence ID" value="NZ_JBHLWI010000038.1"/>
</dbReference>
<dbReference type="CDD" id="cd00130">
    <property type="entry name" value="PAS"/>
    <property type="match status" value="2"/>
</dbReference>
<evidence type="ECO:0000256" key="6">
    <source>
        <dbReference type="ARBA" id="ARBA00023012"/>
    </source>
</evidence>
<dbReference type="SUPFAM" id="SSF55781">
    <property type="entry name" value="GAF domain-like"/>
    <property type="match status" value="2"/>
</dbReference>
<dbReference type="InterPro" id="IPR005467">
    <property type="entry name" value="His_kinase_dom"/>
</dbReference>
<dbReference type="Pfam" id="PF00989">
    <property type="entry name" value="PAS"/>
    <property type="match status" value="1"/>
</dbReference>
<dbReference type="Gene3D" id="3.30.450.40">
    <property type="match status" value="2"/>
</dbReference>
<dbReference type="InterPro" id="IPR013656">
    <property type="entry name" value="PAS_4"/>
</dbReference>
<protein>
    <recommendedName>
        <fullName evidence="2">histidine kinase</fullName>
        <ecNumber evidence="2">2.7.13.3</ecNumber>
    </recommendedName>
</protein>
<dbReference type="Pfam" id="PF02518">
    <property type="entry name" value="HATPase_c"/>
    <property type="match status" value="1"/>
</dbReference>
<dbReference type="PANTHER" id="PTHR43711">
    <property type="entry name" value="TWO-COMPONENT HISTIDINE KINASE"/>
    <property type="match status" value="1"/>
</dbReference>
<dbReference type="InterPro" id="IPR035965">
    <property type="entry name" value="PAS-like_dom_sf"/>
</dbReference>
<dbReference type="NCBIfam" id="TIGR00229">
    <property type="entry name" value="sensory_box"/>
    <property type="match status" value="2"/>
</dbReference>
<keyword evidence="6" id="KW-0902">Two-component regulatory system</keyword>
<comment type="catalytic activity">
    <reaction evidence="1">
        <text>ATP + protein L-histidine = ADP + protein N-phospho-L-histidine.</text>
        <dbReference type="EC" id="2.7.13.3"/>
    </reaction>
</comment>
<dbReference type="SMART" id="SM00387">
    <property type="entry name" value="HATPase_c"/>
    <property type="match status" value="1"/>
</dbReference>
<keyword evidence="5" id="KW-0418">Kinase</keyword>
<dbReference type="Proteomes" id="UP001589797">
    <property type="component" value="Unassembled WGS sequence"/>
</dbReference>
<evidence type="ECO:0000256" key="5">
    <source>
        <dbReference type="ARBA" id="ARBA00022777"/>
    </source>
</evidence>
<feature type="domain" description="PAC" evidence="9">
    <location>
        <begin position="549"/>
        <end position="605"/>
    </location>
</feature>
<dbReference type="Pfam" id="PF01590">
    <property type="entry name" value="GAF"/>
    <property type="match status" value="1"/>
</dbReference>
<dbReference type="CDD" id="cd00075">
    <property type="entry name" value="HATPase"/>
    <property type="match status" value="1"/>
</dbReference>
<reference evidence="10 11" key="1">
    <citation type="submission" date="2024-09" db="EMBL/GenBank/DDBJ databases">
        <authorList>
            <person name="Sun Q."/>
            <person name="Mori K."/>
        </authorList>
    </citation>
    <scope>NUCLEOTIDE SEQUENCE [LARGE SCALE GENOMIC DNA]</scope>
    <source>
        <strain evidence="10 11">CCM 7650</strain>
    </source>
</reference>
<dbReference type="InterPro" id="IPR003018">
    <property type="entry name" value="GAF"/>
</dbReference>
<dbReference type="PANTHER" id="PTHR43711:SF26">
    <property type="entry name" value="SENSOR HISTIDINE KINASE RCSC"/>
    <property type="match status" value="1"/>
</dbReference>
<organism evidence="10 11">
    <name type="scientific">Fontibacter flavus</name>
    <dbReference type="NCBI Taxonomy" id="654838"/>
    <lineage>
        <taxon>Bacteria</taxon>
        <taxon>Pseudomonadati</taxon>
        <taxon>Bacteroidota</taxon>
        <taxon>Cytophagia</taxon>
        <taxon>Cytophagales</taxon>
        <taxon>Cyclobacteriaceae</taxon>
        <taxon>Fontibacter</taxon>
    </lineage>
</organism>
<feature type="domain" description="PAS" evidence="8">
    <location>
        <begin position="181"/>
        <end position="235"/>
    </location>
</feature>
<dbReference type="SUPFAM" id="SSF55785">
    <property type="entry name" value="PYP-like sensor domain (PAS domain)"/>
    <property type="match status" value="2"/>
</dbReference>
<dbReference type="PROSITE" id="PS50112">
    <property type="entry name" value="PAS"/>
    <property type="match status" value="2"/>
</dbReference>
<sequence>MNRSEKILYALGRSYFELEAGEKLSKSIPKILKYLGEASKVDRIYIFKNHFNEEGEFCMSYKFEWCAENVSPQIEFEFLQSLPWSIFPEIEEALRKNHFINDLVSNTKNHVFYESMAEQGILSYLFVPIFSGRIFWGYIGFDNCQSEVFFSEDQATALHAFASTLGTKLLANKRKQKLIRTHQNYSFLLNNINDVVFRTDRDGNFTFLNKTWENLSKYSIQESLGTKLFNYFDHDHLSNQGNISINDFENPGGKFEKDLMLSVKDGTSIWVKLQGSINPDKAGNPESFFGTLSNIHSRKSAEDKASKLNKLLQAVNETQLSFFEQEDFTSPMNTLLENLLKITGSKFGFTGEVLYDEKGSPYLKSHTITNIAWSDETQAYFESNFKVGIEFRNLNTLFGASLKTGEIVISNDCKNDPRSGGTPHGHPPLYRYMGIPIFKGTEFLGLMGFANKETYYTMEDVKFLEPIISGYANFIKAIRINRRRKESDAMYRLISENSGDIIAIHDFDLRFRYVSPSIEKVLGYKPEEVIGKKPHEIFKEISIDTENIGGVQKRVIHHQHKTEGKDIFLEILSRDLLDENGKPFGIVAASRDVTEREMILAELKVALEKEKDLNRLKSRFISMISHEFRTPLATINSSTELIGLTLSSLRETGITEKTNTYLTRINTQVKRLTSIISDILLLEKNALEPIPAKLEMAYLNKFILGLVDDYFTKDNEKEIDVQIPEVDIKIMTDPTWLTHIVKNILENSIKYSPERQKKPKLQIQHLKAHYNIKVTDYGIGIPLDDQKHIFDSFFRAQNVSNIKGTGLGLNIVRDFVNKLGGELTFKSKEGKGSVFNIKFPYLIK</sequence>
<dbReference type="InterPro" id="IPR004358">
    <property type="entry name" value="Sig_transdc_His_kin-like_C"/>
</dbReference>
<dbReference type="SUPFAM" id="SSF47384">
    <property type="entry name" value="Homodimeric domain of signal transducing histidine kinase"/>
    <property type="match status" value="1"/>
</dbReference>
<dbReference type="EC" id="2.7.13.3" evidence="2"/>
<gene>
    <name evidence="10" type="ORF">ACFFIP_13760</name>
</gene>
<dbReference type="InterPro" id="IPR013767">
    <property type="entry name" value="PAS_fold"/>
</dbReference>
<evidence type="ECO:0000259" key="8">
    <source>
        <dbReference type="PROSITE" id="PS50112"/>
    </source>
</evidence>
<keyword evidence="3" id="KW-0597">Phosphoprotein</keyword>
<dbReference type="EMBL" id="JBHLWI010000038">
    <property type="protein sequence ID" value="MFC0263754.1"/>
    <property type="molecule type" value="Genomic_DNA"/>
</dbReference>
<evidence type="ECO:0000259" key="9">
    <source>
        <dbReference type="PROSITE" id="PS50113"/>
    </source>
</evidence>
<dbReference type="InterPro" id="IPR029016">
    <property type="entry name" value="GAF-like_dom_sf"/>
</dbReference>
<dbReference type="InterPro" id="IPR003661">
    <property type="entry name" value="HisK_dim/P_dom"/>
</dbReference>
<dbReference type="InterPro" id="IPR000700">
    <property type="entry name" value="PAS-assoc_C"/>
</dbReference>
<dbReference type="Pfam" id="PF08448">
    <property type="entry name" value="PAS_4"/>
    <property type="match status" value="1"/>
</dbReference>
<dbReference type="CDD" id="cd00082">
    <property type="entry name" value="HisKA"/>
    <property type="match status" value="1"/>
</dbReference>
<dbReference type="SMART" id="SM00065">
    <property type="entry name" value="GAF"/>
    <property type="match status" value="1"/>
</dbReference>
<evidence type="ECO:0000313" key="11">
    <source>
        <dbReference type="Proteomes" id="UP001589797"/>
    </source>
</evidence>
<evidence type="ECO:0000256" key="2">
    <source>
        <dbReference type="ARBA" id="ARBA00012438"/>
    </source>
</evidence>
<evidence type="ECO:0000313" key="10">
    <source>
        <dbReference type="EMBL" id="MFC0263754.1"/>
    </source>
</evidence>
<proteinExistence type="predicted"/>
<dbReference type="Pfam" id="PF13185">
    <property type="entry name" value="GAF_2"/>
    <property type="match status" value="1"/>
</dbReference>
<dbReference type="SMART" id="SM00388">
    <property type="entry name" value="HisKA"/>
    <property type="match status" value="1"/>
</dbReference>
<dbReference type="PROSITE" id="PS50109">
    <property type="entry name" value="HIS_KIN"/>
    <property type="match status" value="1"/>
</dbReference>
<dbReference type="InterPro" id="IPR000014">
    <property type="entry name" value="PAS"/>
</dbReference>
<dbReference type="PRINTS" id="PR00344">
    <property type="entry name" value="BCTRLSENSOR"/>
</dbReference>
<dbReference type="SMART" id="SM00091">
    <property type="entry name" value="PAS"/>
    <property type="match status" value="2"/>
</dbReference>
<name>A0ABV6FVV8_9BACT</name>
<feature type="domain" description="PAC" evidence="9">
    <location>
        <begin position="255"/>
        <end position="307"/>
    </location>
</feature>
<dbReference type="Gene3D" id="3.30.450.20">
    <property type="entry name" value="PAS domain"/>
    <property type="match status" value="2"/>
</dbReference>
<keyword evidence="11" id="KW-1185">Reference proteome</keyword>
<dbReference type="Pfam" id="PF00512">
    <property type="entry name" value="HisKA"/>
    <property type="match status" value="1"/>
</dbReference>
<dbReference type="Gene3D" id="1.10.287.130">
    <property type="match status" value="1"/>
</dbReference>
<dbReference type="PROSITE" id="PS50113">
    <property type="entry name" value="PAC"/>
    <property type="match status" value="2"/>
</dbReference>
<dbReference type="InterPro" id="IPR036097">
    <property type="entry name" value="HisK_dim/P_sf"/>
</dbReference>
<comment type="caution">
    <text evidence="10">The sequence shown here is derived from an EMBL/GenBank/DDBJ whole genome shotgun (WGS) entry which is preliminary data.</text>
</comment>
<dbReference type="InterPro" id="IPR003594">
    <property type="entry name" value="HATPase_dom"/>
</dbReference>
<evidence type="ECO:0000256" key="1">
    <source>
        <dbReference type="ARBA" id="ARBA00000085"/>
    </source>
</evidence>
<dbReference type="SUPFAM" id="SSF55874">
    <property type="entry name" value="ATPase domain of HSP90 chaperone/DNA topoisomerase II/histidine kinase"/>
    <property type="match status" value="1"/>
</dbReference>
<keyword evidence="4" id="KW-0808">Transferase</keyword>
<evidence type="ECO:0000259" key="7">
    <source>
        <dbReference type="PROSITE" id="PS50109"/>
    </source>
</evidence>
<accession>A0ABV6FVV8</accession>
<dbReference type="InterPro" id="IPR050736">
    <property type="entry name" value="Sensor_HK_Regulatory"/>
</dbReference>
<evidence type="ECO:0000256" key="3">
    <source>
        <dbReference type="ARBA" id="ARBA00022553"/>
    </source>
</evidence>
<feature type="domain" description="PAS" evidence="8">
    <location>
        <begin position="487"/>
        <end position="532"/>
    </location>
</feature>